<gene>
    <name evidence="2" type="ORF">K432DRAFT_290649</name>
</gene>
<evidence type="ECO:0000313" key="2">
    <source>
        <dbReference type="EMBL" id="OCK83636.1"/>
    </source>
</evidence>
<proteinExistence type="predicted"/>
<dbReference type="EMBL" id="KV744856">
    <property type="protein sequence ID" value="OCK83636.1"/>
    <property type="molecule type" value="Genomic_DNA"/>
</dbReference>
<dbReference type="OrthoDB" id="5386682at2759"/>
<dbReference type="AlphaFoldDB" id="A0A8E2EH10"/>
<organism evidence="2 3">
    <name type="scientific">Lepidopterella palustris CBS 459.81</name>
    <dbReference type="NCBI Taxonomy" id="1314670"/>
    <lineage>
        <taxon>Eukaryota</taxon>
        <taxon>Fungi</taxon>
        <taxon>Dikarya</taxon>
        <taxon>Ascomycota</taxon>
        <taxon>Pezizomycotina</taxon>
        <taxon>Dothideomycetes</taxon>
        <taxon>Pleosporomycetidae</taxon>
        <taxon>Mytilinidiales</taxon>
        <taxon>Argynnaceae</taxon>
        <taxon>Lepidopterella</taxon>
    </lineage>
</organism>
<keyword evidence="3" id="KW-1185">Reference proteome</keyword>
<dbReference type="Proteomes" id="UP000250266">
    <property type="component" value="Unassembled WGS sequence"/>
</dbReference>
<dbReference type="Pfam" id="PF06985">
    <property type="entry name" value="HET"/>
    <property type="match status" value="1"/>
</dbReference>
<evidence type="ECO:0000313" key="3">
    <source>
        <dbReference type="Proteomes" id="UP000250266"/>
    </source>
</evidence>
<sequence length="586" mass="67147">MANVAPVSHGTAAAHSNPEAARKWYKRFSGIRKRLIYGQLYKPLKSDDSIRLLRLEPGKGDDPIVCTLQPTGLRGNHQPYEALSYVWGSRNSFGEITCNKQKIIIGKNLRHALHRLRKPGSPRMIWVDALCINQDDPRERGHQVRQMHFIYKKAAKVLVWLGKDHYGEAHDAFSTICSIANTCNVKKWIPRPATFRETTRGTLPPDTPEPPPLDSPLWEAVQSLFYNEWFVRMWVIQEITLASSADMIWGDCEIDWKWVGISVDHIRQDTKLHALLDSRNLQNAYFMHYICGQNLDRNPNSQPFLHLLDWARSFDVSDPKDKIYGLLGFPTKYTSLEKGSVFLEPDYTLDIHEIYTEVAYKIIQQDSTLDLLSFVTHDHKSILPSGELQFEFPSWVPDWSQKIALPYMPFVDLRDATKALEACIKACLKKGDGPRTVATTITAGRCEHGWIIRNEERHLADFAAFLLELDPDWLKDSWPEESEYLTELAEDIGNADRSKEALWRYTCYRTPFFTKKGKLGIGPGAMQDGDLICVLFGSQVPFVIRTEGDHYRFIGECYVGDIMEGEAIDMWEAGSEEVVEKVFEMR</sequence>
<protein>
    <submittedName>
        <fullName evidence="2">HET-domain-containing protein</fullName>
    </submittedName>
</protein>
<name>A0A8E2EH10_9PEZI</name>
<dbReference type="Pfam" id="PF26639">
    <property type="entry name" value="Het-6_barrel"/>
    <property type="match status" value="1"/>
</dbReference>
<dbReference type="PANTHER" id="PTHR24148">
    <property type="entry name" value="ANKYRIN REPEAT DOMAIN-CONTAINING PROTEIN 39 HOMOLOG-RELATED"/>
    <property type="match status" value="1"/>
</dbReference>
<dbReference type="InterPro" id="IPR010730">
    <property type="entry name" value="HET"/>
</dbReference>
<evidence type="ECO:0000259" key="1">
    <source>
        <dbReference type="Pfam" id="PF06985"/>
    </source>
</evidence>
<accession>A0A8E2EH10</accession>
<feature type="domain" description="Heterokaryon incompatibility" evidence="1">
    <location>
        <begin position="80"/>
        <end position="238"/>
    </location>
</feature>
<reference evidence="2 3" key="1">
    <citation type="journal article" date="2016" name="Nat. Commun.">
        <title>Ectomycorrhizal ecology is imprinted in the genome of the dominant symbiotic fungus Cenococcum geophilum.</title>
        <authorList>
            <consortium name="DOE Joint Genome Institute"/>
            <person name="Peter M."/>
            <person name="Kohler A."/>
            <person name="Ohm R.A."/>
            <person name="Kuo A."/>
            <person name="Krutzmann J."/>
            <person name="Morin E."/>
            <person name="Arend M."/>
            <person name="Barry K.W."/>
            <person name="Binder M."/>
            <person name="Choi C."/>
            <person name="Clum A."/>
            <person name="Copeland A."/>
            <person name="Grisel N."/>
            <person name="Haridas S."/>
            <person name="Kipfer T."/>
            <person name="LaButti K."/>
            <person name="Lindquist E."/>
            <person name="Lipzen A."/>
            <person name="Maire R."/>
            <person name="Meier B."/>
            <person name="Mihaltcheva S."/>
            <person name="Molinier V."/>
            <person name="Murat C."/>
            <person name="Poggeler S."/>
            <person name="Quandt C.A."/>
            <person name="Sperisen C."/>
            <person name="Tritt A."/>
            <person name="Tisserant E."/>
            <person name="Crous P.W."/>
            <person name="Henrissat B."/>
            <person name="Nehls U."/>
            <person name="Egli S."/>
            <person name="Spatafora J.W."/>
            <person name="Grigoriev I.V."/>
            <person name="Martin F.M."/>
        </authorList>
    </citation>
    <scope>NUCLEOTIDE SEQUENCE [LARGE SCALE GENOMIC DNA]</scope>
    <source>
        <strain evidence="2 3">CBS 459.81</strain>
    </source>
</reference>
<dbReference type="InterPro" id="IPR052895">
    <property type="entry name" value="HetReg/Transcr_Mod"/>
</dbReference>
<dbReference type="PANTHER" id="PTHR24148:SF64">
    <property type="entry name" value="HETEROKARYON INCOMPATIBILITY DOMAIN-CONTAINING PROTEIN"/>
    <property type="match status" value="1"/>
</dbReference>